<dbReference type="EMBL" id="CP115300">
    <property type="protein sequence ID" value="WBO68990.1"/>
    <property type="molecule type" value="Genomic_DNA"/>
</dbReference>
<name>A0ABY7PEE1_9ACTN</name>
<organism evidence="1 2">
    <name type="scientific">Streptomyces camelliae</name>
    <dbReference type="NCBI Taxonomy" id="3004093"/>
    <lineage>
        <taxon>Bacteria</taxon>
        <taxon>Bacillati</taxon>
        <taxon>Actinomycetota</taxon>
        <taxon>Actinomycetes</taxon>
        <taxon>Kitasatosporales</taxon>
        <taxon>Streptomycetaceae</taxon>
        <taxon>Streptomyces</taxon>
    </lineage>
</organism>
<gene>
    <name evidence="1" type="ORF">O1G22_42600</name>
</gene>
<evidence type="ECO:0000313" key="2">
    <source>
        <dbReference type="Proteomes" id="UP001212326"/>
    </source>
</evidence>
<evidence type="ECO:0000313" key="1">
    <source>
        <dbReference type="EMBL" id="WBO68990.1"/>
    </source>
</evidence>
<accession>A0ABY7PEE1</accession>
<protein>
    <submittedName>
        <fullName evidence="1">Uncharacterized protein</fullName>
    </submittedName>
</protein>
<sequence>MLLLTTAVGYVNLGSGLPALVHRSESGCSWHQVTIGASAGFSALAEGDAEGDAARFPTGTPPSTLGAGFPLLQAAVSSSAAADTGRR</sequence>
<dbReference type="Proteomes" id="UP001212326">
    <property type="component" value="Chromosome"/>
</dbReference>
<dbReference type="RefSeq" id="WP_270086208.1">
    <property type="nucleotide sequence ID" value="NZ_CP115300.1"/>
</dbReference>
<proteinExistence type="predicted"/>
<keyword evidence="2" id="KW-1185">Reference proteome</keyword>
<reference evidence="1 2" key="1">
    <citation type="submission" date="2022-12" db="EMBL/GenBank/DDBJ databases">
        <authorList>
            <person name="Mo P."/>
        </authorList>
    </citation>
    <scope>NUCLEOTIDE SEQUENCE [LARGE SCALE GENOMIC DNA]</scope>
    <source>
        <strain evidence="1 2">HUAS 2-6</strain>
    </source>
</reference>